<dbReference type="PROSITE" id="PS51007">
    <property type="entry name" value="CYTC"/>
    <property type="match status" value="1"/>
</dbReference>
<feature type="domain" description="Cytochrome c" evidence="6">
    <location>
        <begin position="46"/>
        <end position="152"/>
    </location>
</feature>
<evidence type="ECO:0000313" key="8">
    <source>
        <dbReference type="Proteomes" id="UP000295131"/>
    </source>
</evidence>
<evidence type="ECO:0000259" key="6">
    <source>
        <dbReference type="PROSITE" id="PS51007"/>
    </source>
</evidence>
<feature type="chain" id="PRO_5020778148" evidence="5">
    <location>
        <begin position="23"/>
        <end position="153"/>
    </location>
</feature>
<dbReference type="OrthoDB" id="9793634at2"/>
<dbReference type="SUPFAM" id="SSF46626">
    <property type="entry name" value="Cytochrome c"/>
    <property type="match status" value="1"/>
</dbReference>
<dbReference type="Proteomes" id="UP000295131">
    <property type="component" value="Unassembled WGS sequence"/>
</dbReference>
<keyword evidence="3 4" id="KW-0408">Iron</keyword>
<reference evidence="7 8" key="1">
    <citation type="journal article" date="2013" name="Int. J. Syst. Evol. Microbiol.">
        <title>Hoeflea suaedae sp. nov., an endophytic bacterium isolated from the root of the halophyte Suaeda maritima.</title>
        <authorList>
            <person name="Chung E.J."/>
            <person name="Park J.A."/>
            <person name="Pramanik P."/>
            <person name="Bibi F."/>
            <person name="Jeon C.O."/>
            <person name="Chung Y.R."/>
        </authorList>
    </citation>
    <scope>NUCLEOTIDE SEQUENCE [LARGE SCALE GENOMIC DNA]</scope>
    <source>
        <strain evidence="7 8">YC6898</strain>
    </source>
</reference>
<keyword evidence="1 4" id="KW-0349">Heme</keyword>
<evidence type="ECO:0000256" key="1">
    <source>
        <dbReference type="ARBA" id="ARBA00022617"/>
    </source>
</evidence>
<feature type="signal peptide" evidence="5">
    <location>
        <begin position="1"/>
        <end position="22"/>
    </location>
</feature>
<dbReference type="Pfam" id="PF00034">
    <property type="entry name" value="Cytochrom_C"/>
    <property type="match status" value="1"/>
</dbReference>
<comment type="caution">
    <text evidence="7">The sequence shown here is derived from an EMBL/GenBank/DDBJ whole genome shotgun (WGS) entry which is preliminary data.</text>
</comment>
<dbReference type="InterPro" id="IPR009056">
    <property type="entry name" value="Cyt_c-like_dom"/>
</dbReference>
<dbReference type="RefSeq" id="WP_133285010.1">
    <property type="nucleotide sequence ID" value="NZ_SMSI01000002.1"/>
</dbReference>
<dbReference type="GO" id="GO:0046872">
    <property type="term" value="F:metal ion binding"/>
    <property type="evidence" value="ECO:0007669"/>
    <property type="project" value="UniProtKB-KW"/>
</dbReference>
<protein>
    <submittedName>
        <fullName evidence="7">Sulfur oxidation c-type cytochrome SoxX</fullName>
    </submittedName>
</protein>
<dbReference type="NCBIfam" id="TIGR04485">
    <property type="entry name" value="thiosulf_SoxX"/>
    <property type="match status" value="1"/>
</dbReference>
<proteinExistence type="predicted"/>
<dbReference type="InterPro" id="IPR036909">
    <property type="entry name" value="Cyt_c-like_dom_sf"/>
</dbReference>
<dbReference type="AlphaFoldDB" id="A0A4R5PKR0"/>
<evidence type="ECO:0000256" key="3">
    <source>
        <dbReference type="ARBA" id="ARBA00023004"/>
    </source>
</evidence>
<evidence type="ECO:0000256" key="4">
    <source>
        <dbReference type="PROSITE-ProRule" id="PRU00433"/>
    </source>
</evidence>
<evidence type="ECO:0000256" key="2">
    <source>
        <dbReference type="ARBA" id="ARBA00022723"/>
    </source>
</evidence>
<gene>
    <name evidence="7" type="primary">soxX</name>
    <name evidence="7" type="ORF">E2A64_13660</name>
</gene>
<dbReference type="GO" id="GO:0009055">
    <property type="term" value="F:electron transfer activity"/>
    <property type="evidence" value="ECO:0007669"/>
    <property type="project" value="InterPro"/>
</dbReference>
<keyword evidence="8" id="KW-1185">Reference proteome</keyword>
<dbReference type="EMBL" id="SMSI01000002">
    <property type="protein sequence ID" value="TDH36313.1"/>
    <property type="molecule type" value="Genomic_DNA"/>
</dbReference>
<keyword evidence="2 4" id="KW-0479">Metal-binding</keyword>
<dbReference type="GO" id="GO:0020037">
    <property type="term" value="F:heme binding"/>
    <property type="evidence" value="ECO:0007669"/>
    <property type="project" value="InterPro"/>
</dbReference>
<organism evidence="7 8">
    <name type="scientific">Pseudohoeflea suaedae</name>
    <dbReference type="NCBI Taxonomy" id="877384"/>
    <lineage>
        <taxon>Bacteria</taxon>
        <taxon>Pseudomonadati</taxon>
        <taxon>Pseudomonadota</taxon>
        <taxon>Alphaproteobacteria</taxon>
        <taxon>Hyphomicrobiales</taxon>
        <taxon>Rhizobiaceae</taxon>
        <taxon>Pseudohoeflea</taxon>
    </lineage>
</organism>
<evidence type="ECO:0000256" key="5">
    <source>
        <dbReference type="SAM" id="SignalP"/>
    </source>
</evidence>
<dbReference type="Gene3D" id="1.10.760.10">
    <property type="entry name" value="Cytochrome c-like domain"/>
    <property type="match status" value="1"/>
</dbReference>
<name>A0A4R5PKR0_9HYPH</name>
<dbReference type="InterPro" id="IPR030999">
    <property type="entry name" value="Thiosulf_SoxX"/>
</dbReference>
<evidence type="ECO:0000313" key="7">
    <source>
        <dbReference type="EMBL" id="TDH36313.1"/>
    </source>
</evidence>
<sequence>MRRWTTLAVAASVSMLATSAFAADVPPKEVAFGDDGVTASLTGTPGDPKHGAEVFKSRKLGNCLACHANEEMSGELFHGTVGPALDGVADRYDEGYLRAIVVNAKAIFTEETVMPGFYSLDLGADVAEEFQGKTILSAQDVEDVVAYLETLKE</sequence>
<keyword evidence="5" id="KW-0732">Signal</keyword>
<accession>A0A4R5PKR0</accession>